<dbReference type="NCBIfam" id="NF001140">
    <property type="entry name" value="PRK00147.1"/>
    <property type="match status" value="1"/>
</dbReference>
<evidence type="ECO:0000313" key="7">
    <source>
        <dbReference type="Proteomes" id="UP000279470"/>
    </source>
</evidence>
<dbReference type="NCBIfam" id="TIGR00113">
    <property type="entry name" value="queA"/>
    <property type="match status" value="1"/>
</dbReference>
<dbReference type="PANTHER" id="PTHR30307:SF0">
    <property type="entry name" value="S-ADENOSYLMETHIONINE:TRNA RIBOSYLTRANSFERASE-ISOMERASE"/>
    <property type="match status" value="1"/>
</dbReference>
<comment type="catalytic activity">
    <reaction evidence="5">
        <text>7-aminomethyl-7-carbaguanosine(34) in tRNA + S-adenosyl-L-methionine = epoxyqueuosine(34) in tRNA + adenine + L-methionine + 2 H(+)</text>
        <dbReference type="Rhea" id="RHEA:32155"/>
        <dbReference type="Rhea" id="RHEA-COMP:10342"/>
        <dbReference type="Rhea" id="RHEA-COMP:18582"/>
        <dbReference type="ChEBI" id="CHEBI:15378"/>
        <dbReference type="ChEBI" id="CHEBI:16708"/>
        <dbReference type="ChEBI" id="CHEBI:57844"/>
        <dbReference type="ChEBI" id="CHEBI:59789"/>
        <dbReference type="ChEBI" id="CHEBI:82833"/>
        <dbReference type="ChEBI" id="CHEBI:194443"/>
        <dbReference type="EC" id="2.4.99.17"/>
    </reaction>
</comment>
<sequence length="355" mass="40484">MQLSEFDFELPKNLIAKHPIYPRGNSKLLYLDNSAKIFDYKFPEIINLFKKGDLLIFNNSKVIPAYLVGKVNNSFNISKEIVIYLNREITPNKWLAFAKPKKLLSLNKEIIFTNNLKGEVVKILNSGEITLKFNYSNPILLNKICNIGMMPIPPYLKRKPEETDNQDYQTVFAKEYGSVAAPTAGLHFTNSLLDKIKSIGVKINFIRLDVGSGTFLPVKSKNIFEHKMHLEKFFIPQETAEAINKTKQDGNRVICVGTTTLRAIESSSDSNGFIKYQNSETNIFITPGYQFKVVDCLITNFHTPKSTLLMLISAFSGINNIKLLYTHAIKNNYRFFSYGDACWLDRIKNNYTTNS</sequence>
<dbReference type="EMBL" id="RXFM01000051">
    <property type="protein sequence ID" value="RST65606.1"/>
    <property type="molecule type" value="Genomic_DNA"/>
</dbReference>
<protein>
    <recommendedName>
        <fullName evidence="5">S-adenosylmethionine:tRNA ribosyltransferase-isomerase</fullName>
        <ecNumber evidence="5">2.4.99.17</ecNumber>
    </recommendedName>
    <alternativeName>
        <fullName evidence="5">Queuosine biosynthesis protein QueA</fullName>
    </alternativeName>
</protein>
<keyword evidence="4 5" id="KW-0671">Queuosine biosynthesis</keyword>
<keyword evidence="6" id="KW-0413">Isomerase</keyword>
<dbReference type="PANTHER" id="PTHR30307">
    <property type="entry name" value="S-ADENOSYLMETHIONINE:TRNA RIBOSYLTRANSFERASE-ISOMERASE"/>
    <property type="match status" value="1"/>
</dbReference>
<accession>A0A429XIA8</accession>
<keyword evidence="3 5" id="KW-0949">S-adenosyl-L-methionine</keyword>
<dbReference type="InterPro" id="IPR042119">
    <property type="entry name" value="QueA_dom2"/>
</dbReference>
<evidence type="ECO:0000256" key="3">
    <source>
        <dbReference type="ARBA" id="ARBA00022691"/>
    </source>
</evidence>
<dbReference type="SUPFAM" id="SSF111337">
    <property type="entry name" value="QueA-like"/>
    <property type="match status" value="1"/>
</dbReference>
<comment type="function">
    <text evidence="5">Transfers and isomerizes the ribose moiety from AdoMet to the 7-aminomethyl group of 7-deazaguanine (preQ1-tRNA) to give epoxyqueuosine (oQ-tRNA).</text>
</comment>
<dbReference type="Gene3D" id="2.40.10.240">
    <property type="entry name" value="QueA-like"/>
    <property type="match status" value="1"/>
</dbReference>
<dbReference type="InterPro" id="IPR003699">
    <property type="entry name" value="QueA"/>
</dbReference>
<evidence type="ECO:0000256" key="2">
    <source>
        <dbReference type="ARBA" id="ARBA00022679"/>
    </source>
</evidence>
<dbReference type="GO" id="GO:0051075">
    <property type="term" value="F:S-adenosylmethionine:tRNA ribosyltransferase-isomerase activity"/>
    <property type="evidence" value="ECO:0007669"/>
    <property type="project" value="UniProtKB-EC"/>
</dbReference>
<comment type="subunit">
    <text evidence="5">Monomer.</text>
</comment>
<dbReference type="InterPro" id="IPR036100">
    <property type="entry name" value="QueA_sf"/>
</dbReference>
<dbReference type="HAMAP" id="MF_00113">
    <property type="entry name" value="QueA"/>
    <property type="match status" value="1"/>
</dbReference>
<dbReference type="Proteomes" id="UP000279470">
    <property type="component" value="Unassembled WGS sequence"/>
</dbReference>
<dbReference type="RefSeq" id="WP_126044872.1">
    <property type="nucleotide sequence ID" value="NZ_RXFM01000051.1"/>
</dbReference>
<dbReference type="GO" id="GO:0005737">
    <property type="term" value="C:cytoplasm"/>
    <property type="evidence" value="ECO:0007669"/>
    <property type="project" value="UniProtKB-SubCell"/>
</dbReference>
<reference evidence="7" key="1">
    <citation type="submission" date="2018-11" db="EMBL/GenBank/DDBJ databases">
        <title>Phylogenetic, genomic, and biogeographic characterization of a novel and ubiquitous marine invertebrate-associated Rickettsiales parasite, Candidatus Marinoinvertebrata rohwerii, gen. nov., sp. nov.</title>
        <authorList>
            <person name="Klinges J.G."/>
            <person name="Rosales S.M."/>
            <person name="Mcminds R."/>
            <person name="Shaver E.C."/>
            <person name="Shantz A."/>
            <person name="Peters E.C."/>
            <person name="Burkepile D.E."/>
            <person name="Silliman B.R."/>
            <person name="Vega Thurber R.L."/>
        </authorList>
    </citation>
    <scope>NUCLEOTIDE SEQUENCE [LARGE SCALE GENOMIC DNA]</scope>
    <source>
        <strain evidence="7">a_cerv_44</strain>
    </source>
</reference>
<dbReference type="Gene3D" id="3.40.1780.10">
    <property type="entry name" value="QueA-like"/>
    <property type="match status" value="1"/>
</dbReference>
<evidence type="ECO:0000256" key="1">
    <source>
        <dbReference type="ARBA" id="ARBA00022490"/>
    </source>
</evidence>
<comment type="subcellular location">
    <subcellularLocation>
        <location evidence="5">Cytoplasm</location>
    </subcellularLocation>
</comment>
<dbReference type="OrthoDB" id="9805933at2"/>
<name>A0A429XIA8_9RICK</name>
<keyword evidence="7" id="KW-1185">Reference proteome</keyword>
<keyword evidence="6" id="KW-0328">Glycosyltransferase</keyword>
<dbReference type="InterPro" id="IPR042118">
    <property type="entry name" value="QueA_dom1"/>
</dbReference>
<proteinExistence type="inferred from homology"/>
<evidence type="ECO:0000256" key="4">
    <source>
        <dbReference type="ARBA" id="ARBA00022785"/>
    </source>
</evidence>
<keyword evidence="1 5" id="KW-0963">Cytoplasm</keyword>
<dbReference type="UniPathway" id="UPA00392"/>
<dbReference type="AlphaFoldDB" id="A0A429XIA8"/>
<comment type="similarity">
    <text evidence="5">Belongs to the QueA family.</text>
</comment>
<comment type="caution">
    <text evidence="6">The sequence shown here is derived from an EMBL/GenBank/DDBJ whole genome shotgun (WGS) entry which is preliminary data.</text>
</comment>
<gene>
    <name evidence="5 6" type="primary">queA</name>
    <name evidence="6" type="ORF">EIC27_04165</name>
</gene>
<comment type="pathway">
    <text evidence="5">tRNA modification; tRNA-queuosine biosynthesis.</text>
</comment>
<organism evidence="6 7">
    <name type="scientific">Candidatus Aquarickettsia rohweri</name>
    <dbReference type="NCBI Taxonomy" id="2602574"/>
    <lineage>
        <taxon>Bacteria</taxon>
        <taxon>Pseudomonadati</taxon>
        <taxon>Pseudomonadota</taxon>
        <taxon>Alphaproteobacteria</taxon>
        <taxon>Rickettsiales</taxon>
        <taxon>Candidatus Midichloriaceae</taxon>
        <taxon>Candidatus Aquarickettsia</taxon>
    </lineage>
</organism>
<dbReference type="Pfam" id="PF02547">
    <property type="entry name" value="Queuosine_synth"/>
    <property type="match status" value="1"/>
</dbReference>
<keyword evidence="2 5" id="KW-0808">Transferase</keyword>
<dbReference type="GO" id="GO:0008616">
    <property type="term" value="P:tRNA queuosine(34) biosynthetic process"/>
    <property type="evidence" value="ECO:0007669"/>
    <property type="project" value="UniProtKB-UniRule"/>
</dbReference>
<evidence type="ECO:0000256" key="5">
    <source>
        <dbReference type="HAMAP-Rule" id="MF_00113"/>
    </source>
</evidence>
<dbReference type="EC" id="2.4.99.17" evidence="5"/>
<evidence type="ECO:0000313" key="6">
    <source>
        <dbReference type="EMBL" id="RST65606.1"/>
    </source>
</evidence>